<reference evidence="5 6" key="1">
    <citation type="submission" date="2020-08" db="EMBL/GenBank/DDBJ databases">
        <title>A Genomic Blueprint of the Chicken Gut Microbiome.</title>
        <authorList>
            <person name="Gilroy R."/>
            <person name="Ravi A."/>
            <person name="Getino M."/>
            <person name="Pursley I."/>
            <person name="Horton D.L."/>
            <person name="Alikhan N.-F."/>
            <person name="Baker D."/>
            <person name="Gharbi K."/>
            <person name="Hall N."/>
            <person name="Watson M."/>
            <person name="Adriaenssens E.M."/>
            <person name="Foster-Nyarko E."/>
            <person name="Jarju S."/>
            <person name="Secka A."/>
            <person name="Antonio M."/>
            <person name="Oren A."/>
            <person name="Chaudhuri R."/>
            <person name="La Ragione R.M."/>
            <person name="Hildebrand F."/>
            <person name="Pallen M.J."/>
        </authorList>
    </citation>
    <scope>NUCLEOTIDE SEQUENCE [LARGE SCALE GENOMIC DNA]</scope>
    <source>
        <strain evidence="5 6">Sa1YVA5</strain>
    </source>
</reference>
<gene>
    <name evidence="5" type="ORF">H9627_07720</name>
</gene>
<evidence type="ECO:0000313" key="6">
    <source>
        <dbReference type="Proteomes" id="UP000650224"/>
    </source>
</evidence>
<dbReference type="InterPro" id="IPR003593">
    <property type="entry name" value="AAA+_ATPase"/>
</dbReference>
<keyword evidence="6" id="KW-1185">Reference proteome</keyword>
<keyword evidence="3 5" id="KW-0067">ATP-binding</keyword>
<keyword evidence="2" id="KW-0547">Nucleotide-binding</keyword>
<dbReference type="FunFam" id="3.40.50.300:FF:000134">
    <property type="entry name" value="Iron-enterobactin ABC transporter ATP-binding protein"/>
    <property type="match status" value="1"/>
</dbReference>
<dbReference type="InterPro" id="IPR027417">
    <property type="entry name" value="P-loop_NTPase"/>
</dbReference>
<dbReference type="GO" id="GO:0005524">
    <property type="term" value="F:ATP binding"/>
    <property type="evidence" value="ECO:0007669"/>
    <property type="project" value="UniProtKB-KW"/>
</dbReference>
<dbReference type="RefSeq" id="WP_191733421.1">
    <property type="nucleotide sequence ID" value="NZ_JACSPR010000004.1"/>
</dbReference>
<evidence type="ECO:0000256" key="3">
    <source>
        <dbReference type="ARBA" id="ARBA00022840"/>
    </source>
</evidence>
<dbReference type="CDD" id="cd03214">
    <property type="entry name" value="ABC_Iron-Siderophores_B12_Hemin"/>
    <property type="match status" value="1"/>
</dbReference>
<dbReference type="GO" id="GO:0016887">
    <property type="term" value="F:ATP hydrolysis activity"/>
    <property type="evidence" value="ECO:0007669"/>
    <property type="project" value="InterPro"/>
</dbReference>
<dbReference type="InterPro" id="IPR017871">
    <property type="entry name" value="ABC_transporter-like_CS"/>
</dbReference>
<dbReference type="PROSITE" id="PS00211">
    <property type="entry name" value="ABC_TRANSPORTER_1"/>
    <property type="match status" value="1"/>
</dbReference>
<sequence>MIHGDAVSYSYGRTVVVDGVTISIPDHGTVGLVGPNGSGKTTLLRTLYGSLQPGRGAVTVNNTPLHKVPRRTLARTLAVVAQEHASDLPMVVADLVMLGRMPHQGLASRSSLQDEHLVADALAQVGMLHLAGRNFADLSGGERQRVLIARALVQDATHILLDEPTNHLDIRYQHEVLGLLAELPTSCVVVLHDLNLAAHYCDHVLILQDGRVIAQGPPSEVFTPETLEPVYSIPVRRIDIDGQMHLIFRPASRMAPVI</sequence>
<protein>
    <submittedName>
        <fullName evidence="5">ABC transporter ATP-binding protein</fullName>
    </submittedName>
</protein>
<dbReference type="Proteomes" id="UP000650224">
    <property type="component" value="Unassembled WGS sequence"/>
</dbReference>
<dbReference type="Gene3D" id="3.40.50.300">
    <property type="entry name" value="P-loop containing nucleotide triphosphate hydrolases"/>
    <property type="match status" value="1"/>
</dbReference>
<dbReference type="SUPFAM" id="SSF52540">
    <property type="entry name" value="P-loop containing nucleoside triphosphate hydrolases"/>
    <property type="match status" value="1"/>
</dbReference>
<evidence type="ECO:0000313" key="5">
    <source>
        <dbReference type="EMBL" id="MBD8030209.1"/>
    </source>
</evidence>
<keyword evidence="1" id="KW-0813">Transport</keyword>
<evidence type="ECO:0000256" key="2">
    <source>
        <dbReference type="ARBA" id="ARBA00022741"/>
    </source>
</evidence>
<proteinExistence type="predicted"/>
<dbReference type="AlphaFoldDB" id="A0A8I0HNY5"/>
<accession>A0A8I0HNY5</accession>
<feature type="domain" description="ABC transporter" evidence="4">
    <location>
        <begin position="2"/>
        <end position="234"/>
    </location>
</feature>
<dbReference type="InterPro" id="IPR003439">
    <property type="entry name" value="ABC_transporter-like_ATP-bd"/>
</dbReference>
<comment type="caution">
    <text evidence="5">The sequence shown here is derived from an EMBL/GenBank/DDBJ whole genome shotgun (WGS) entry which is preliminary data.</text>
</comment>
<organism evidence="5 6">
    <name type="scientific">Corynebacterium gallinarum</name>
    <dbReference type="NCBI Taxonomy" id="2762214"/>
    <lineage>
        <taxon>Bacteria</taxon>
        <taxon>Bacillati</taxon>
        <taxon>Actinomycetota</taxon>
        <taxon>Actinomycetes</taxon>
        <taxon>Mycobacteriales</taxon>
        <taxon>Corynebacteriaceae</taxon>
        <taxon>Corynebacterium</taxon>
    </lineage>
</organism>
<name>A0A8I0HNY5_9CORY</name>
<dbReference type="PROSITE" id="PS50893">
    <property type="entry name" value="ABC_TRANSPORTER_2"/>
    <property type="match status" value="1"/>
</dbReference>
<evidence type="ECO:0000259" key="4">
    <source>
        <dbReference type="PROSITE" id="PS50893"/>
    </source>
</evidence>
<dbReference type="SMART" id="SM00382">
    <property type="entry name" value="AAA"/>
    <property type="match status" value="1"/>
</dbReference>
<dbReference type="PANTHER" id="PTHR42794">
    <property type="entry name" value="HEMIN IMPORT ATP-BINDING PROTEIN HMUV"/>
    <property type="match status" value="1"/>
</dbReference>
<dbReference type="EMBL" id="JACSPR010000004">
    <property type="protein sequence ID" value="MBD8030209.1"/>
    <property type="molecule type" value="Genomic_DNA"/>
</dbReference>
<evidence type="ECO:0000256" key="1">
    <source>
        <dbReference type="ARBA" id="ARBA00022448"/>
    </source>
</evidence>
<dbReference type="PANTHER" id="PTHR42794:SF2">
    <property type="entry name" value="ABC TRANSPORTER ATP-BINDING PROTEIN"/>
    <property type="match status" value="1"/>
</dbReference>
<dbReference type="Pfam" id="PF00005">
    <property type="entry name" value="ABC_tran"/>
    <property type="match status" value="1"/>
</dbReference>